<feature type="compositionally biased region" description="Acidic residues" evidence="1">
    <location>
        <begin position="51"/>
        <end position="80"/>
    </location>
</feature>
<organism evidence="2">
    <name type="scientific">Chromera velia CCMP2878</name>
    <dbReference type="NCBI Taxonomy" id="1169474"/>
    <lineage>
        <taxon>Eukaryota</taxon>
        <taxon>Sar</taxon>
        <taxon>Alveolata</taxon>
        <taxon>Colpodellida</taxon>
        <taxon>Chromeraceae</taxon>
        <taxon>Chromera</taxon>
    </lineage>
</organism>
<feature type="region of interest" description="Disordered" evidence="1">
    <location>
        <begin position="416"/>
        <end position="501"/>
    </location>
</feature>
<feature type="compositionally biased region" description="Basic residues" evidence="1">
    <location>
        <begin position="9"/>
        <end position="46"/>
    </location>
</feature>
<feature type="compositionally biased region" description="Pro residues" evidence="1">
    <location>
        <begin position="193"/>
        <end position="212"/>
    </location>
</feature>
<dbReference type="VEuPathDB" id="CryptoDB:Cvel_24710"/>
<proteinExistence type="predicted"/>
<feature type="compositionally biased region" description="Polar residues" evidence="1">
    <location>
        <begin position="274"/>
        <end position="284"/>
    </location>
</feature>
<feature type="region of interest" description="Disordered" evidence="1">
    <location>
        <begin position="128"/>
        <end position="298"/>
    </location>
</feature>
<feature type="compositionally biased region" description="Basic and acidic residues" evidence="1">
    <location>
        <begin position="246"/>
        <end position="273"/>
    </location>
</feature>
<evidence type="ECO:0000256" key="1">
    <source>
        <dbReference type="SAM" id="MobiDB-lite"/>
    </source>
</evidence>
<feature type="compositionally biased region" description="Basic and acidic residues" evidence="1">
    <location>
        <begin position="464"/>
        <end position="488"/>
    </location>
</feature>
<feature type="region of interest" description="Disordered" evidence="1">
    <location>
        <begin position="311"/>
        <end position="358"/>
    </location>
</feature>
<accession>A0A0G4H542</accession>
<reference evidence="2" key="1">
    <citation type="submission" date="2014-11" db="EMBL/GenBank/DDBJ databases">
        <authorList>
            <person name="Otto D Thomas"/>
            <person name="Naeem Raeece"/>
        </authorList>
    </citation>
    <scope>NUCLEOTIDE SEQUENCE</scope>
</reference>
<feature type="region of interest" description="Disordered" evidence="1">
    <location>
        <begin position="1"/>
        <end position="86"/>
    </location>
</feature>
<feature type="compositionally biased region" description="Basic residues" evidence="1">
    <location>
        <begin position="136"/>
        <end position="146"/>
    </location>
</feature>
<sequence length="541" mass="59863">MEQLEARHRKELRRAKKGKGRGREKRREKRRGRRKESPKRKGRRGKGGRESEEDETESSEDTEDQEQDDTEDEDEEDILPEDSSSACFFDPASSCCHGRSWKYSKPKTRFSESEHCCAVSCDAKSRMGGQSQQKKIWFHRIQRRGGHRDGRGEEDCCGGPESVSVCNIDQAMETGPARKNNQTHPTHSSSSPYHPPIPHARNEPGPPRPPLIYPHEKMPLTAETAPLHQGPIAKSQTNWWKRTRSRDRGAEGKTKGAGRDRDRSPNGGRERANKSGSPHGSPKNNGGDLSPCRPCSPLDCVVDPPKRAPFDPHCPDPLSNPPSPRRPQPAPITSLEPPPLIPFRPMPSRPLLPGHADTRLLPGLPGGASSASGFLGVWPPVNFNAAGGTLHPMETAAPALMDSLLRIMRDVHDLKLTGNKKTSPPRGLSTDAGAHSHSPHQPFEGPWSRKNGNSYPERQFPLVRGEKQDRPAVDRESHFIVSGRREGMRPPPGYSLSGNRRYNDRLNASRSSFISSPRSGPAASARGGRGVTLEDWWKTIV</sequence>
<dbReference type="EMBL" id="CDMZ01001889">
    <property type="protein sequence ID" value="CEM38901.1"/>
    <property type="molecule type" value="Genomic_DNA"/>
</dbReference>
<dbReference type="AlphaFoldDB" id="A0A0G4H542"/>
<gene>
    <name evidence="2" type="ORF">Cvel_24710</name>
</gene>
<protein>
    <submittedName>
        <fullName evidence="2">Uncharacterized protein</fullName>
    </submittedName>
</protein>
<evidence type="ECO:0000313" key="2">
    <source>
        <dbReference type="EMBL" id="CEM38901.1"/>
    </source>
</evidence>
<feature type="compositionally biased region" description="Pro residues" evidence="1">
    <location>
        <begin position="318"/>
        <end position="350"/>
    </location>
</feature>
<name>A0A0G4H542_9ALVE</name>